<dbReference type="KEGG" id="nnv:QNH39_05895"/>
<dbReference type="InterPro" id="IPR027417">
    <property type="entry name" value="P-loop_NTPase"/>
</dbReference>
<dbReference type="AlphaFoldDB" id="A0AA95SHX6"/>
<dbReference type="Gene3D" id="3.40.50.300">
    <property type="entry name" value="P-loop containing nucleotide triphosphate hydrolases"/>
    <property type="match status" value="1"/>
</dbReference>
<evidence type="ECO:0000259" key="3">
    <source>
        <dbReference type="PROSITE" id="PS50045"/>
    </source>
</evidence>
<protein>
    <submittedName>
        <fullName evidence="4">Sigma 54-interacting transcriptional regulator</fullName>
    </submittedName>
</protein>
<keyword evidence="5" id="KW-1185">Reference proteome</keyword>
<dbReference type="Pfam" id="PF25601">
    <property type="entry name" value="AAA_lid_14"/>
    <property type="match status" value="1"/>
</dbReference>
<dbReference type="PANTHER" id="PTHR32071">
    <property type="entry name" value="TRANSCRIPTIONAL REGULATORY PROTEIN"/>
    <property type="match status" value="1"/>
</dbReference>
<dbReference type="Proteomes" id="UP001178288">
    <property type="component" value="Chromosome"/>
</dbReference>
<evidence type="ECO:0000313" key="5">
    <source>
        <dbReference type="Proteomes" id="UP001178288"/>
    </source>
</evidence>
<dbReference type="GO" id="GO:0005524">
    <property type="term" value="F:ATP binding"/>
    <property type="evidence" value="ECO:0007669"/>
    <property type="project" value="UniProtKB-KW"/>
</dbReference>
<feature type="domain" description="Sigma-54 factor interaction" evidence="3">
    <location>
        <begin position="226"/>
        <end position="446"/>
    </location>
</feature>
<organism evidence="4 5">
    <name type="scientific">Neobacillus novalis</name>
    <dbReference type="NCBI Taxonomy" id="220687"/>
    <lineage>
        <taxon>Bacteria</taxon>
        <taxon>Bacillati</taxon>
        <taxon>Bacillota</taxon>
        <taxon>Bacilli</taxon>
        <taxon>Bacillales</taxon>
        <taxon>Bacillaceae</taxon>
        <taxon>Neobacillus</taxon>
    </lineage>
</organism>
<name>A0AA95SHX6_9BACI</name>
<evidence type="ECO:0000313" key="4">
    <source>
        <dbReference type="EMBL" id="WHY87386.1"/>
    </source>
</evidence>
<dbReference type="Pfam" id="PF08461">
    <property type="entry name" value="WHD_RNase_R"/>
    <property type="match status" value="1"/>
</dbReference>
<keyword evidence="1" id="KW-0547">Nucleotide-binding</keyword>
<dbReference type="CDD" id="cd00009">
    <property type="entry name" value="AAA"/>
    <property type="match status" value="1"/>
</dbReference>
<dbReference type="SUPFAM" id="SSF52540">
    <property type="entry name" value="P-loop containing nucleoside triphosphate hydrolases"/>
    <property type="match status" value="1"/>
</dbReference>
<dbReference type="RefSeq" id="WP_066083515.1">
    <property type="nucleotide sequence ID" value="NZ_CP126114.1"/>
</dbReference>
<dbReference type="GO" id="GO:0006355">
    <property type="term" value="P:regulation of DNA-templated transcription"/>
    <property type="evidence" value="ECO:0007669"/>
    <property type="project" value="InterPro"/>
</dbReference>
<dbReference type="InterPro" id="IPR002078">
    <property type="entry name" value="Sigma_54_int"/>
</dbReference>
<dbReference type="EMBL" id="CP126114">
    <property type="protein sequence ID" value="WHY87386.1"/>
    <property type="molecule type" value="Genomic_DNA"/>
</dbReference>
<evidence type="ECO:0000256" key="2">
    <source>
        <dbReference type="ARBA" id="ARBA00022840"/>
    </source>
</evidence>
<evidence type="ECO:0000256" key="1">
    <source>
        <dbReference type="ARBA" id="ARBA00022741"/>
    </source>
</evidence>
<keyword evidence="2" id="KW-0067">ATP-binding</keyword>
<dbReference type="Gene3D" id="1.10.8.60">
    <property type="match status" value="1"/>
</dbReference>
<accession>A0AA95SHX6</accession>
<reference evidence="4" key="1">
    <citation type="submission" date="2023-05" db="EMBL/GenBank/DDBJ databases">
        <title>Comparative genomics of Bacillaceae isolates and their secondary metabolite potential.</title>
        <authorList>
            <person name="Song L."/>
            <person name="Nielsen L.J."/>
            <person name="Mohite O."/>
            <person name="Xu X."/>
            <person name="Weber T."/>
            <person name="Kovacs A.T."/>
        </authorList>
    </citation>
    <scope>NUCLEOTIDE SEQUENCE</scope>
    <source>
        <strain evidence="4">XLM17</strain>
    </source>
</reference>
<proteinExistence type="predicted"/>
<dbReference type="PANTHER" id="PTHR32071:SF57">
    <property type="entry name" value="C4-DICARBOXYLATE TRANSPORT TRANSCRIPTIONAL REGULATORY PROTEIN DCTD"/>
    <property type="match status" value="1"/>
</dbReference>
<sequence length="577" mass="65633">MKSNRAIHIIAIQENYLEEITKQMKDVLGHEIMIRPTALKELRANMVQDDDIVVLSHHMIKGLVSQLIPAECPCIIAKRDVNFANARELINLPPGQKILVVNDTKTNIEETVASLRETIFEHEYYPYNPDESIPDSIDYILTPGELDFLPTGLIDVINIGSRLLDIETFYEIAAALGFKNNQTQIVKRYFKTLVSLSPEFDEGKGSIQSNQIKDIRNVASYSFQDVIAVSESMQKVVQLGKEFAKTPLPVHLYGEDGTGKSMLAQAIHHHSNQSGNPFISINCKSKSTDMLERELFGSEENHMISIGAFEIAENGTVYLEDVDELLIPLQNRIFRAIKEKKFQRVGGTKTIPFQARLISCSKQGLIWQTASGEFNCSFYEALTSLSLKVPSLKDRREDFVALIEDIKGRLKKTDIILNQDVMNQLLNYEWPGNVTELYNTITYLSFLGEQTIEVELLPLRIRIEESNFASLPQPEINPNEAIRKIEAHGFLEESVEILRIFECGKRKRTSYGRLTLKKHLEENGIKLTEQQLRMRMEVLQELDLLIVRQGRAGSTISQNGEEFLRFISNSILENSKR</sequence>
<gene>
    <name evidence="4" type="ORF">QNH39_05895</name>
</gene>
<dbReference type="InterPro" id="IPR013668">
    <property type="entry name" value="RNase_R_HTH_12"/>
</dbReference>
<dbReference type="InterPro" id="IPR058031">
    <property type="entry name" value="AAA_lid_NorR"/>
</dbReference>
<dbReference type="PROSITE" id="PS50045">
    <property type="entry name" value="SIGMA54_INTERACT_4"/>
    <property type="match status" value="1"/>
</dbReference>
<dbReference type="Pfam" id="PF00158">
    <property type="entry name" value="Sigma54_activat"/>
    <property type="match status" value="1"/>
</dbReference>